<evidence type="ECO:0000313" key="3">
    <source>
        <dbReference type="Proteomes" id="UP001212841"/>
    </source>
</evidence>
<protein>
    <submittedName>
        <fullName evidence="2">Uncharacterized protein</fullName>
    </submittedName>
</protein>
<organism evidence="2 3">
    <name type="scientific">Rhizophlyctis rosea</name>
    <dbReference type="NCBI Taxonomy" id="64517"/>
    <lineage>
        <taxon>Eukaryota</taxon>
        <taxon>Fungi</taxon>
        <taxon>Fungi incertae sedis</taxon>
        <taxon>Chytridiomycota</taxon>
        <taxon>Chytridiomycota incertae sedis</taxon>
        <taxon>Chytridiomycetes</taxon>
        <taxon>Rhizophlyctidales</taxon>
        <taxon>Rhizophlyctidaceae</taxon>
        <taxon>Rhizophlyctis</taxon>
    </lineage>
</organism>
<keyword evidence="3" id="KW-1185">Reference proteome</keyword>
<name>A0AAD5S6Y2_9FUNG</name>
<evidence type="ECO:0000313" key="2">
    <source>
        <dbReference type="EMBL" id="KAJ3047031.1"/>
    </source>
</evidence>
<reference evidence="2" key="1">
    <citation type="submission" date="2020-05" db="EMBL/GenBank/DDBJ databases">
        <title>Phylogenomic resolution of chytrid fungi.</title>
        <authorList>
            <person name="Stajich J.E."/>
            <person name="Amses K."/>
            <person name="Simmons R."/>
            <person name="Seto K."/>
            <person name="Myers J."/>
            <person name="Bonds A."/>
            <person name="Quandt C.A."/>
            <person name="Barry K."/>
            <person name="Liu P."/>
            <person name="Grigoriev I."/>
            <person name="Longcore J.E."/>
            <person name="James T.Y."/>
        </authorList>
    </citation>
    <scope>NUCLEOTIDE SEQUENCE</scope>
    <source>
        <strain evidence="2">JEL0318</strain>
    </source>
</reference>
<dbReference type="AlphaFoldDB" id="A0AAD5S6Y2"/>
<comment type="caution">
    <text evidence="2">The sequence shown here is derived from an EMBL/GenBank/DDBJ whole genome shotgun (WGS) entry which is preliminary data.</text>
</comment>
<sequence>MYEELLSSQWFEAAAKEVQDTWIEGIVESSGWGVVVRQEAGLAGNAGAEETRAALMDGRIRLKFTVIEFLRYDFDLAAKLSAVPAEPSKKQKDDLKRPGARDGNKSSGGSNVSGDEEYLYDGGAKVAARALGIYKPHPRNARNGARKPDDAWLSVGEAMDYMKQVRKAEPVCHFEGRAYQEDPDRQKNKNVLLGTYSAAFEIGRWEDRTEEEDIQELLEVLENGPLGKAEIDGLHQRDLTLESDTLIQQFRSIKTNFVQGYQSLIRI</sequence>
<dbReference type="EMBL" id="JADGJD010001039">
    <property type="protein sequence ID" value="KAJ3047031.1"/>
    <property type="molecule type" value="Genomic_DNA"/>
</dbReference>
<proteinExistence type="predicted"/>
<gene>
    <name evidence="2" type="ORF">HK097_000288</name>
</gene>
<feature type="compositionally biased region" description="Basic and acidic residues" evidence="1">
    <location>
        <begin position="87"/>
        <end position="104"/>
    </location>
</feature>
<dbReference type="Proteomes" id="UP001212841">
    <property type="component" value="Unassembled WGS sequence"/>
</dbReference>
<accession>A0AAD5S6Y2</accession>
<feature type="region of interest" description="Disordered" evidence="1">
    <location>
        <begin position="85"/>
        <end position="116"/>
    </location>
</feature>
<evidence type="ECO:0000256" key="1">
    <source>
        <dbReference type="SAM" id="MobiDB-lite"/>
    </source>
</evidence>